<organism evidence="1 2">
    <name type="scientific">Lentzea flava</name>
    <dbReference type="NCBI Taxonomy" id="103732"/>
    <lineage>
        <taxon>Bacteria</taxon>
        <taxon>Bacillati</taxon>
        <taxon>Actinomycetota</taxon>
        <taxon>Actinomycetes</taxon>
        <taxon>Pseudonocardiales</taxon>
        <taxon>Pseudonocardiaceae</taxon>
        <taxon>Lentzea</taxon>
    </lineage>
</organism>
<evidence type="ECO:0000313" key="1">
    <source>
        <dbReference type="EMBL" id="GGU67765.1"/>
    </source>
</evidence>
<reference evidence="2" key="1">
    <citation type="journal article" date="2019" name="Int. J. Syst. Evol. Microbiol.">
        <title>The Global Catalogue of Microorganisms (GCM) 10K type strain sequencing project: providing services to taxonomists for standard genome sequencing and annotation.</title>
        <authorList>
            <consortium name="The Broad Institute Genomics Platform"/>
            <consortium name="The Broad Institute Genome Sequencing Center for Infectious Disease"/>
            <person name="Wu L."/>
            <person name="Ma J."/>
        </authorList>
    </citation>
    <scope>NUCLEOTIDE SEQUENCE [LARGE SCALE GENOMIC DNA]</scope>
    <source>
        <strain evidence="2">JCM 3296</strain>
    </source>
</reference>
<keyword evidence="2" id="KW-1185">Reference proteome</keyword>
<comment type="caution">
    <text evidence="1">The sequence shown here is derived from an EMBL/GenBank/DDBJ whole genome shotgun (WGS) entry which is preliminary data.</text>
</comment>
<dbReference type="Proteomes" id="UP000649573">
    <property type="component" value="Unassembled WGS sequence"/>
</dbReference>
<protein>
    <submittedName>
        <fullName evidence="1">Uncharacterized protein</fullName>
    </submittedName>
</protein>
<name>A0ABQ2V6V2_9PSEU</name>
<sequence length="77" mass="8159">MNGAFVHLRWTNAPFIVFSGCLRALARAASARVDLEAVEPVPVDLVELRGGLAGHAVTPRPFAPLQFVINGVPARGP</sequence>
<proteinExistence type="predicted"/>
<accession>A0ABQ2V6V2</accession>
<gene>
    <name evidence="1" type="ORF">GCM10010178_69370</name>
</gene>
<evidence type="ECO:0000313" key="2">
    <source>
        <dbReference type="Proteomes" id="UP000649573"/>
    </source>
</evidence>
<dbReference type="EMBL" id="BMRE01000043">
    <property type="protein sequence ID" value="GGU67765.1"/>
    <property type="molecule type" value="Genomic_DNA"/>
</dbReference>